<organism evidence="9 10">
    <name type="scientific">Rapidithrix thailandica</name>
    <dbReference type="NCBI Taxonomy" id="413964"/>
    <lineage>
        <taxon>Bacteria</taxon>
        <taxon>Pseudomonadati</taxon>
        <taxon>Bacteroidota</taxon>
        <taxon>Cytophagia</taxon>
        <taxon>Cytophagales</taxon>
        <taxon>Flammeovirgaceae</taxon>
        <taxon>Rapidithrix</taxon>
    </lineage>
</organism>
<comment type="caution">
    <text evidence="9">The sequence shown here is derived from an EMBL/GenBank/DDBJ whole genome shotgun (WGS) entry which is preliminary data.</text>
</comment>
<gene>
    <name evidence="9" type="ORF">AAG747_03405</name>
</gene>
<feature type="domain" description="Beta-hexosaminidase bacterial type N-terminal" evidence="8">
    <location>
        <begin position="37"/>
        <end position="171"/>
    </location>
</feature>
<evidence type="ECO:0000256" key="2">
    <source>
        <dbReference type="ARBA" id="ARBA00006285"/>
    </source>
</evidence>
<accession>A0AAW9S865</accession>
<dbReference type="Pfam" id="PF02838">
    <property type="entry name" value="Glyco_hydro_20b"/>
    <property type="match status" value="1"/>
</dbReference>
<name>A0AAW9S865_9BACT</name>
<evidence type="ECO:0000313" key="9">
    <source>
        <dbReference type="EMBL" id="MEN7546936.1"/>
    </source>
</evidence>
<sequence length="779" mass="87230">MNRFFRLLMIPVFAGALMSQMSCEQQCATTGNQENVYHVIPAPANMKPLQGRFPICEQTQILYQEGDEQLALVADYLAGMFTVPAGFTPKVQTGTATGKNNVLIQLDDNISEKEGYHLQISPEQITITAKNPVGAFYAVQTIRQLLPSAIESGAQMAVAEWSLPCVEIEDAPRFVYRGLHLDVGRHFFPVEFIKKYIDMLAMYKMNTFHWHLTEDQGWRIEIKKYPKLTEIGGFRKETLVGHGGETPFEYDGKRYGGFYTQEEIKEVVNYAQEKFVTIIPEIELPGHAQAALTAYPQFSCTGGPIEVVTRWGVFQEVFCPKEETFQFLEDVLSEVIELFPSKYIHIGGDECPKDRWKTCDHCQALIKQEGLKDEHELQSYFIRRIEKFLNSKDRNLIGWDEILEGGLAPNATVMSWRGEAGGIEAAKQGHDVIMSPNGPLYLDHYQSKADDEPLAIGGFTDIKEVYEYDPMPEELQGEAAKHILGAQGNVWTEYMQTSEHVEYMVYPRMIALAEVNWSPKAKRNWEEFTGRLGTQFDRLKHLEINYAPHFFDVTYEASVADGKLTLEMHSLAKKAEIYYTLDGSEPNANAAKYESSIVLEAGKVIEVKAATFKEGAALGKVTSKTLYTHLGVGKEINLDGYEREKPAPAILMDGQRGAYNHRWEGSWIGFRKDLTATVDLQEEKSLSKVVVATQSRVKSGIYPPSQVEVLVSADGKSFSPAGQTTVDIQETGKCQIEVSLEAVKAKVVKVILRNPGIIEEGKAGAGKPALVMLDEIVIL</sequence>
<evidence type="ECO:0000259" key="8">
    <source>
        <dbReference type="Pfam" id="PF02838"/>
    </source>
</evidence>
<keyword evidence="4 9" id="KW-0378">Hydrolase</keyword>
<keyword evidence="5" id="KW-0326">Glycosidase</keyword>
<dbReference type="GO" id="GO:0005975">
    <property type="term" value="P:carbohydrate metabolic process"/>
    <property type="evidence" value="ECO:0007669"/>
    <property type="project" value="InterPro"/>
</dbReference>
<dbReference type="GO" id="GO:0016020">
    <property type="term" value="C:membrane"/>
    <property type="evidence" value="ECO:0007669"/>
    <property type="project" value="TreeGrafter"/>
</dbReference>
<dbReference type="EMBL" id="JBDKWZ010000001">
    <property type="protein sequence ID" value="MEN7546936.1"/>
    <property type="molecule type" value="Genomic_DNA"/>
</dbReference>
<dbReference type="AlphaFoldDB" id="A0AAW9S865"/>
<dbReference type="Pfam" id="PF13287">
    <property type="entry name" value="Fn3_assoc"/>
    <property type="match status" value="1"/>
</dbReference>
<dbReference type="InterPro" id="IPR017853">
    <property type="entry name" value="GH"/>
</dbReference>
<dbReference type="CDD" id="cd06563">
    <property type="entry name" value="GH20_chitobiase-like"/>
    <property type="match status" value="1"/>
</dbReference>
<evidence type="ECO:0000313" key="10">
    <source>
        <dbReference type="Proteomes" id="UP001403385"/>
    </source>
</evidence>
<feature type="domain" description="Glycoside hydrolase family 20 catalytic" evidence="7">
    <location>
        <begin position="174"/>
        <end position="519"/>
    </location>
</feature>
<dbReference type="PANTHER" id="PTHR22600:SF57">
    <property type="entry name" value="BETA-N-ACETYLHEXOSAMINIDASE"/>
    <property type="match status" value="1"/>
</dbReference>
<dbReference type="InterPro" id="IPR015882">
    <property type="entry name" value="HEX_bac_N"/>
</dbReference>
<dbReference type="Gene3D" id="3.20.20.80">
    <property type="entry name" value="Glycosidases"/>
    <property type="match status" value="1"/>
</dbReference>
<dbReference type="SUPFAM" id="SSF51445">
    <property type="entry name" value="(Trans)glycosidases"/>
    <property type="match status" value="1"/>
</dbReference>
<dbReference type="SUPFAM" id="SSF55545">
    <property type="entry name" value="beta-N-acetylhexosaminidase-like domain"/>
    <property type="match status" value="1"/>
</dbReference>
<dbReference type="InterPro" id="IPR015883">
    <property type="entry name" value="Glyco_hydro_20_cat"/>
</dbReference>
<dbReference type="Pfam" id="PF00728">
    <property type="entry name" value="Glyco_hydro_20"/>
    <property type="match status" value="1"/>
</dbReference>
<dbReference type="GO" id="GO:0004563">
    <property type="term" value="F:beta-N-acetylhexosaminidase activity"/>
    <property type="evidence" value="ECO:0007669"/>
    <property type="project" value="UniProtKB-EC"/>
</dbReference>
<comment type="similarity">
    <text evidence="2">Belongs to the glycosyl hydrolase 20 family.</text>
</comment>
<evidence type="ECO:0000256" key="3">
    <source>
        <dbReference type="ARBA" id="ARBA00012663"/>
    </source>
</evidence>
<feature type="active site" description="Proton donor" evidence="6">
    <location>
        <position position="350"/>
    </location>
</feature>
<comment type="catalytic activity">
    <reaction evidence="1">
        <text>Hydrolysis of terminal non-reducing N-acetyl-D-hexosamine residues in N-acetyl-beta-D-hexosaminides.</text>
        <dbReference type="EC" id="3.2.1.52"/>
    </reaction>
</comment>
<evidence type="ECO:0000256" key="5">
    <source>
        <dbReference type="ARBA" id="ARBA00023295"/>
    </source>
</evidence>
<dbReference type="InterPro" id="IPR029018">
    <property type="entry name" value="Hex-like_dom2"/>
</dbReference>
<dbReference type="RefSeq" id="WP_346819713.1">
    <property type="nucleotide sequence ID" value="NZ_JBDKWZ010000001.1"/>
</dbReference>
<reference evidence="9 10" key="1">
    <citation type="submission" date="2024-04" db="EMBL/GenBank/DDBJ databases">
        <title>Novel genus in family Flammeovirgaceae.</title>
        <authorList>
            <person name="Nguyen T.H."/>
            <person name="Vuong T.Q."/>
            <person name="Le H."/>
            <person name="Kim S.-G."/>
        </authorList>
    </citation>
    <scope>NUCLEOTIDE SEQUENCE [LARGE SCALE GENOMIC DNA]</scope>
    <source>
        <strain evidence="9 10">JCM 23209</strain>
    </source>
</reference>
<dbReference type="InterPro" id="IPR025705">
    <property type="entry name" value="Beta_hexosaminidase_sua/sub"/>
</dbReference>
<evidence type="ECO:0000259" key="7">
    <source>
        <dbReference type="Pfam" id="PF00728"/>
    </source>
</evidence>
<evidence type="ECO:0000256" key="4">
    <source>
        <dbReference type="ARBA" id="ARBA00022801"/>
    </source>
</evidence>
<proteinExistence type="inferred from homology"/>
<evidence type="ECO:0000256" key="1">
    <source>
        <dbReference type="ARBA" id="ARBA00001231"/>
    </source>
</evidence>
<keyword evidence="10" id="KW-1185">Reference proteome</keyword>
<dbReference type="PANTHER" id="PTHR22600">
    <property type="entry name" value="BETA-HEXOSAMINIDASE"/>
    <property type="match status" value="1"/>
</dbReference>
<dbReference type="GO" id="GO:0030203">
    <property type="term" value="P:glycosaminoglycan metabolic process"/>
    <property type="evidence" value="ECO:0007669"/>
    <property type="project" value="TreeGrafter"/>
</dbReference>
<dbReference type="EC" id="3.2.1.52" evidence="3"/>
<dbReference type="Gene3D" id="3.30.379.10">
    <property type="entry name" value="Chitobiase/beta-hexosaminidase domain 2-like"/>
    <property type="match status" value="1"/>
</dbReference>
<protein>
    <recommendedName>
        <fullName evidence="3">beta-N-acetylhexosaminidase</fullName>
        <ecNumber evidence="3">3.2.1.52</ecNumber>
    </recommendedName>
</protein>
<dbReference type="PRINTS" id="PR00738">
    <property type="entry name" value="GLHYDRLASE20"/>
</dbReference>
<dbReference type="InterPro" id="IPR026876">
    <property type="entry name" value="Fn3_assoc_repeat"/>
</dbReference>
<evidence type="ECO:0000256" key="6">
    <source>
        <dbReference type="PIRSR" id="PIRSR625705-1"/>
    </source>
</evidence>
<dbReference type="Proteomes" id="UP001403385">
    <property type="component" value="Unassembled WGS sequence"/>
</dbReference>
<dbReference type="Gene3D" id="2.60.120.260">
    <property type="entry name" value="Galactose-binding domain-like"/>
    <property type="match status" value="1"/>
</dbReference>